<feature type="compositionally biased region" description="Polar residues" evidence="1">
    <location>
        <begin position="1"/>
        <end position="12"/>
    </location>
</feature>
<gene>
    <name evidence="4" type="ORF">J4D97_10160</name>
</gene>
<accession>A0ABS3TBG2</accession>
<sequence>MAPSAPSQQSTAPLADAPSRGVGRKRLSVRAELLLALLPTATVLAVLALVEVYSHQRLLFASLASSAFLIYLDPEHATNSGRTLLLSQCAAALAGFGFYAWLGPGYLPAALAMLTVIGLMVVLDAVHPPAVSTALSFAFQGQKADNLLLFGAAVGLILVLVALQRGSVWLLRRLTRTSSAAAAALTQPQ</sequence>
<dbReference type="PANTHER" id="PTHR33741:SF5">
    <property type="entry name" value="TRANSMEMBRANE PROTEIN DDB_G0269096-RELATED"/>
    <property type="match status" value="1"/>
</dbReference>
<name>A0ABS3TBG2_9BACT</name>
<dbReference type="InterPro" id="IPR058581">
    <property type="entry name" value="TM_HPP"/>
</dbReference>
<dbReference type="Proteomes" id="UP000670527">
    <property type="component" value="Unassembled WGS sequence"/>
</dbReference>
<dbReference type="PANTHER" id="PTHR33741">
    <property type="entry name" value="TRANSMEMBRANE PROTEIN DDB_G0269096-RELATED"/>
    <property type="match status" value="1"/>
</dbReference>
<keyword evidence="2" id="KW-1133">Transmembrane helix</keyword>
<evidence type="ECO:0000259" key="3">
    <source>
        <dbReference type="Pfam" id="PF04982"/>
    </source>
</evidence>
<reference evidence="4 5" key="1">
    <citation type="submission" date="2021-03" db="EMBL/GenBank/DDBJ databases">
        <authorList>
            <person name="Kim M.K."/>
        </authorList>
    </citation>
    <scope>NUCLEOTIDE SEQUENCE [LARGE SCALE GENOMIC DNA]</scope>
    <source>
        <strain evidence="4 5">BT507</strain>
    </source>
</reference>
<comment type="caution">
    <text evidence="4">The sequence shown here is derived from an EMBL/GenBank/DDBJ whole genome shotgun (WGS) entry which is preliminary data.</text>
</comment>
<proteinExistence type="predicted"/>
<feature type="transmembrane region" description="Helical" evidence="2">
    <location>
        <begin position="147"/>
        <end position="164"/>
    </location>
</feature>
<organism evidence="4 5">
    <name type="scientific">Hymenobacter defluvii</name>
    <dbReference type="NCBI Taxonomy" id="2054411"/>
    <lineage>
        <taxon>Bacteria</taxon>
        <taxon>Pseudomonadati</taxon>
        <taxon>Bacteroidota</taxon>
        <taxon>Cytophagia</taxon>
        <taxon>Cytophagales</taxon>
        <taxon>Hymenobacteraceae</taxon>
        <taxon>Hymenobacter</taxon>
    </lineage>
</organism>
<dbReference type="RefSeq" id="WP_208307483.1">
    <property type="nucleotide sequence ID" value="NZ_JAGETX010000004.1"/>
</dbReference>
<feature type="transmembrane region" description="Helical" evidence="2">
    <location>
        <begin position="33"/>
        <end position="50"/>
    </location>
</feature>
<keyword evidence="5" id="KW-1185">Reference proteome</keyword>
<feature type="transmembrane region" description="Helical" evidence="2">
    <location>
        <begin position="84"/>
        <end position="102"/>
    </location>
</feature>
<feature type="domain" description="HPP transmembrane region" evidence="3">
    <location>
        <begin position="31"/>
        <end position="163"/>
    </location>
</feature>
<keyword evidence="2" id="KW-0472">Membrane</keyword>
<dbReference type="InterPro" id="IPR007065">
    <property type="entry name" value="HPP"/>
</dbReference>
<feature type="transmembrane region" description="Helical" evidence="2">
    <location>
        <begin position="108"/>
        <end position="126"/>
    </location>
</feature>
<protein>
    <submittedName>
        <fullName evidence="4">HPP family protein</fullName>
    </submittedName>
</protein>
<evidence type="ECO:0000256" key="1">
    <source>
        <dbReference type="SAM" id="MobiDB-lite"/>
    </source>
</evidence>
<evidence type="ECO:0000256" key="2">
    <source>
        <dbReference type="SAM" id="Phobius"/>
    </source>
</evidence>
<evidence type="ECO:0000313" key="4">
    <source>
        <dbReference type="EMBL" id="MBO3271011.1"/>
    </source>
</evidence>
<feature type="region of interest" description="Disordered" evidence="1">
    <location>
        <begin position="1"/>
        <end position="20"/>
    </location>
</feature>
<evidence type="ECO:0000313" key="5">
    <source>
        <dbReference type="Proteomes" id="UP000670527"/>
    </source>
</evidence>
<dbReference type="EMBL" id="JAGETX010000004">
    <property type="protein sequence ID" value="MBO3271011.1"/>
    <property type="molecule type" value="Genomic_DNA"/>
</dbReference>
<dbReference type="Pfam" id="PF04982">
    <property type="entry name" value="TM_HPP"/>
    <property type="match status" value="1"/>
</dbReference>
<keyword evidence="2" id="KW-0812">Transmembrane</keyword>